<sequence length="180" mass="19406">MDPKRYLTARPTYADVGATRARDLPPGYHHLRRRYTVGEASALGRAADALLTWRVHSALGLRPRATAPRATPGAVVVNRLGIGPLALTAPCRVIWTVEEENRAGFAYGTLPGHPECGEESFLLEAGPGGELVFTVAAFTRPGRWYSRLGWPVAVLAQSFFSGRYAAAVRRYAGGANAMEA</sequence>
<dbReference type="PIRSF" id="PIRSF010260">
    <property type="entry name" value="UCP010260"/>
    <property type="match status" value="1"/>
</dbReference>
<organism evidence="2 3">
    <name type="scientific">Sphaerisporangium krabiense</name>
    <dbReference type="NCBI Taxonomy" id="763782"/>
    <lineage>
        <taxon>Bacteria</taxon>
        <taxon>Bacillati</taxon>
        <taxon>Actinomycetota</taxon>
        <taxon>Actinomycetes</taxon>
        <taxon>Streptosporangiales</taxon>
        <taxon>Streptosporangiaceae</taxon>
        <taxon>Sphaerisporangium</taxon>
    </lineage>
</organism>
<evidence type="ECO:0000313" key="3">
    <source>
        <dbReference type="Proteomes" id="UP000588112"/>
    </source>
</evidence>
<name>A0A7W8Z9W8_9ACTN</name>
<dbReference type="PANTHER" id="PTHR34202:SF1">
    <property type="entry name" value="UPF0548 PROTEIN"/>
    <property type="match status" value="1"/>
</dbReference>
<reference evidence="2 3" key="1">
    <citation type="submission" date="2020-08" db="EMBL/GenBank/DDBJ databases">
        <title>Sequencing the genomes of 1000 actinobacteria strains.</title>
        <authorList>
            <person name="Klenk H.-P."/>
        </authorList>
    </citation>
    <scope>NUCLEOTIDE SEQUENCE [LARGE SCALE GENOMIC DNA]</scope>
    <source>
        <strain evidence="2 3">DSM 45790</strain>
    </source>
</reference>
<dbReference type="InterPro" id="IPR018960">
    <property type="entry name" value="DUF1990"/>
</dbReference>
<proteinExistence type="predicted"/>
<dbReference type="RefSeq" id="WP_184616540.1">
    <property type="nucleotide sequence ID" value="NZ_BOOS01000041.1"/>
</dbReference>
<gene>
    <name evidence="2" type="ORF">BJ981_005779</name>
</gene>
<dbReference type="PANTHER" id="PTHR34202">
    <property type="entry name" value="UPF0548 PROTEIN"/>
    <property type="match status" value="1"/>
</dbReference>
<feature type="domain" description="DUF1990" evidence="1">
    <location>
        <begin position="12"/>
        <end position="166"/>
    </location>
</feature>
<dbReference type="Proteomes" id="UP000588112">
    <property type="component" value="Unassembled WGS sequence"/>
</dbReference>
<dbReference type="Pfam" id="PF09348">
    <property type="entry name" value="DUF1990"/>
    <property type="match status" value="1"/>
</dbReference>
<evidence type="ECO:0000313" key="2">
    <source>
        <dbReference type="EMBL" id="MBB5630015.1"/>
    </source>
</evidence>
<protein>
    <submittedName>
        <fullName evidence="2">Uncharacterized protein (UPF0548 family)</fullName>
    </submittedName>
</protein>
<dbReference type="EMBL" id="JACHBR010000002">
    <property type="protein sequence ID" value="MBB5630015.1"/>
    <property type="molecule type" value="Genomic_DNA"/>
</dbReference>
<keyword evidence="3" id="KW-1185">Reference proteome</keyword>
<accession>A0A7W8Z9W8</accession>
<dbReference type="AlphaFoldDB" id="A0A7W8Z9W8"/>
<comment type="caution">
    <text evidence="2">The sequence shown here is derived from an EMBL/GenBank/DDBJ whole genome shotgun (WGS) entry which is preliminary data.</text>
</comment>
<evidence type="ECO:0000259" key="1">
    <source>
        <dbReference type="Pfam" id="PF09348"/>
    </source>
</evidence>
<dbReference type="InterPro" id="IPR014457">
    <property type="entry name" value="UCP010260"/>
</dbReference>